<proteinExistence type="predicted"/>
<dbReference type="PANTHER" id="PTHR39430:SF1">
    <property type="entry name" value="PROTEASE"/>
    <property type="match status" value="1"/>
</dbReference>
<organism evidence="3 4">
    <name type="scientific">Lentzea flava</name>
    <dbReference type="NCBI Taxonomy" id="103732"/>
    <lineage>
        <taxon>Bacteria</taxon>
        <taxon>Bacillati</taxon>
        <taxon>Actinomycetota</taxon>
        <taxon>Actinomycetes</taxon>
        <taxon>Pseudonocardiales</taxon>
        <taxon>Pseudonocardiaceae</taxon>
        <taxon>Lentzea</taxon>
    </lineage>
</organism>
<dbReference type="PANTHER" id="PTHR39430">
    <property type="entry name" value="MEMBRANE-ASSOCIATED PROTEASE-RELATED"/>
    <property type="match status" value="1"/>
</dbReference>
<dbReference type="RefSeq" id="WP_189251885.1">
    <property type="nucleotide sequence ID" value="NZ_BMRE01000001.1"/>
</dbReference>
<accession>A0ABQ2UD78</accession>
<evidence type="ECO:0000256" key="1">
    <source>
        <dbReference type="SAM" id="Phobius"/>
    </source>
</evidence>
<keyword evidence="1" id="KW-1133">Transmembrane helix</keyword>
<dbReference type="GO" id="GO:0006508">
    <property type="term" value="P:proteolysis"/>
    <property type="evidence" value="ECO:0007669"/>
    <property type="project" value="UniProtKB-KW"/>
</dbReference>
<evidence type="ECO:0000313" key="4">
    <source>
        <dbReference type="Proteomes" id="UP000649573"/>
    </source>
</evidence>
<feature type="transmembrane region" description="Helical" evidence="1">
    <location>
        <begin position="102"/>
        <end position="123"/>
    </location>
</feature>
<sequence>MRLLVQLVAVGLVAFGGSALVGAMQWNVPLTLAFGLATAALSLFVYAWVVRRTERRAPDEVALKGAGPAFGRGLLIGLGMFGAVILNIALLGGYEVRGLGSVPGALAIAGFTAAAVVVEELIFRAILFRIVEQRFGTWISLALSGVLFGAAHLFNPHATLWTATAIAIEAGFMLAAAYAATRTLWVPIGVHFGWNFAQGGIFGTSVSGTEAPQGLLDGVTSGPLLLSGGEFGPEASAYSVLAGVIVTVAFLWLARRRGTVVRRVPAATLAG</sequence>
<reference evidence="4" key="1">
    <citation type="journal article" date="2019" name="Int. J. Syst. Evol. Microbiol.">
        <title>The Global Catalogue of Microorganisms (GCM) 10K type strain sequencing project: providing services to taxonomists for standard genome sequencing and annotation.</title>
        <authorList>
            <consortium name="The Broad Institute Genomics Platform"/>
            <consortium name="The Broad Institute Genome Sequencing Center for Infectious Disease"/>
            <person name="Wu L."/>
            <person name="Ma J."/>
        </authorList>
    </citation>
    <scope>NUCLEOTIDE SEQUENCE [LARGE SCALE GENOMIC DNA]</scope>
    <source>
        <strain evidence="4">JCM 3296</strain>
    </source>
</reference>
<dbReference type="GO" id="GO:0008233">
    <property type="term" value="F:peptidase activity"/>
    <property type="evidence" value="ECO:0007669"/>
    <property type="project" value="UniProtKB-KW"/>
</dbReference>
<comment type="caution">
    <text evidence="3">The sequence shown here is derived from an EMBL/GenBank/DDBJ whole genome shotgun (WGS) entry which is preliminary data.</text>
</comment>
<keyword evidence="3" id="KW-0378">Hydrolase</keyword>
<dbReference type="EMBL" id="BMRE01000001">
    <property type="protein sequence ID" value="GGU16753.1"/>
    <property type="molecule type" value="Genomic_DNA"/>
</dbReference>
<feature type="transmembrane region" description="Helical" evidence="1">
    <location>
        <begin position="29"/>
        <end position="49"/>
    </location>
</feature>
<feature type="transmembrane region" description="Helical" evidence="1">
    <location>
        <begin position="160"/>
        <end position="180"/>
    </location>
</feature>
<name>A0ABQ2UD78_9PSEU</name>
<feature type="domain" description="CAAX prenyl protease 2/Lysostaphin resistance protein A-like" evidence="2">
    <location>
        <begin position="106"/>
        <end position="196"/>
    </location>
</feature>
<protein>
    <submittedName>
        <fullName evidence="3">CAAX amino protease</fullName>
    </submittedName>
</protein>
<dbReference type="InterPro" id="IPR003675">
    <property type="entry name" value="Rce1/LyrA-like_dom"/>
</dbReference>
<feature type="transmembrane region" description="Helical" evidence="1">
    <location>
        <begin position="135"/>
        <end position="154"/>
    </location>
</feature>
<keyword evidence="3" id="KW-0645">Protease</keyword>
<keyword evidence="1" id="KW-0812">Transmembrane</keyword>
<feature type="transmembrane region" description="Helical" evidence="1">
    <location>
        <begin position="69"/>
        <end position="90"/>
    </location>
</feature>
<dbReference type="Pfam" id="PF02517">
    <property type="entry name" value="Rce1-like"/>
    <property type="match status" value="1"/>
</dbReference>
<evidence type="ECO:0000313" key="3">
    <source>
        <dbReference type="EMBL" id="GGU16753.1"/>
    </source>
</evidence>
<dbReference type="Proteomes" id="UP000649573">
    <property type="component" value="Unassembled WGS sequence"/>
</dbReference>
<evidence type="ECO:0000259" key="2">
    <source>
        <dbReference type="Pfam" id="PF02517"/>
    </source>
</evidence>
<feature type="transmembrane region" description="Helical" evidence="1">
    <location>
        <begin position="235"/>
        <end position="254"/>
    </location>
</feature>
<keyword evidence="1" id="KW-0472">Membrane</keyword>
<keyword evidence="4" id="KW-1185">Reference proteome</keyword>
<feature type="transmembrane region" description="Helical" evidence="1">
    <location>
        <begin position="192"/>
        <end position="215"/>
    </location>
</feature>
<gene>
    <name evidence="3" type="ORF">GCM10010178_05600</name>
</gene>